<gene>
    <name evidence="9" type="ORF">H9L42_10165</name>
</gene>
<keyword evidence="7" id="KW-0594">Phospholipid biosynthesis</keyword>
<evidence type="ECO:0000256" key="4">
    <source>
        <dbReference type="ARBA" id="ARBA00022679"/>
    </source>
</evidence>
<keyword evidence="7" id="KW-1208">Phospholipid metabolism</keyword>
<feature type="domain" description="Phospholipid/glycerol acyltransferase" evidence="8">
    <location>
        <begin position="76"/>
        <end position="192"/>
    </location>
</feature>
<keyword evidence="10" id="KW-1185">Reference proteome</keyword>
<name>A0A923NLC6_9FIRM</name>
<accession>A0A923NLC6</accession>
<proteinExistence type="inferred from homology"/>
<dbReference type="GO" id="GO:0016020">
    <property type="term" value="C:membrane"/>
    <property type="evidence" value="ECO:0007669"/>
    <property type="project" value="InterPro"/>
</dbReference>
<sequence>MKIFRNIPAAVKLYSALKQFNPYKTAIEDAKKKGDYERERENIQAAESIWSKHVMDMFGAQLVVHGKENIPSKGPVVFIGNHQGYADIIAYFAALSPSLAYGYVAKDDLGKIPFYGPWIVRIRSVLIKRNDPRASMRAIDEGIELIKKGFSLMIFPEGTRSKGPEPGSFKRGAFKLATKPGVPIIPVSLNGSYKMYEETGIMKGARIDVKVHPPVETKGLSRQEEKQLCLDVEKTVKDGIRELQEIQENCNRNL</sequence>
<comment type="caution">
    <text evidence="9">The sequence shown here is derived from an EMBL/GenBank/DDBJ whole genome shotgun (WGS) entry which is preliminary data.</text>
</comment>
<evidence type="ECO:0000256" key="5">
    <source>
        <dbReference type="ARBA" id="ARBA00023098"/>
    </source>
</evidence>
<evidence type="ECO:0000313" key="9">
    <source>
        <dbReference type="EMBL" id="MBC6680197.1"/>
    </source>
</evidence>
<keyword evidence="3 7" id="KW-0444">Lipid biosynthesis</keyword>
<comment type="similarity">
    <text evidence="2 7">Belongs to the 1-acyl-sn-glycerol-3-phosphate acyltransferase family.</text>
</comment>
<dbReference type="Proteomes" id="UP000602647">
    <property type="component" value="Unassembled WGS sequence"/>
</dbReference>
<dbReference type="RefSeq" id="WP_187303295.1">
    <property type="nucleotide sequence ID" value="NZ_JACRYT010000010.1"/>
</dbReference>
<dbReference type="PANTHER" id="PTHR10434:SF64">
    <property type="entry name" value="1-ACYL-SN-GLYCEROL-3-PHOSPHATE ACYLTRANSFERASE-RELATED"/>
    <property type="match status" value="1"/>
</dbReference>
<dbReference type="CDD" id="cd07989">
    <property type="entry name" value="LPLAT_AGPAT-like"/>
    <property type="match status" value="1"/>
</dbReference>
<evidence type="ECO:0000313" key="10">
    <source>
        <dbReference type="Proteomes" id="UP000602647"/>
    </source>
</evidence>
<dbReference type="PANTHER" id="PTHR10434">
    <property type="entry name" value="1-ACYL-SN-GLYCEROL-3-PHOSPHATE ACYLTRANSFERASE"/>
    <property type="match status" value="1"/>
</dbReference>
<comment type="pathway">
    <text evidence="1">Lipid metabolism.</text>
</comment>
<evidence type="ECO:0000259" key="8">
    <source>
        <dbReference type="SMART" id="SM00563"/>
    </source>
</evidence>
<dbReference type="InterPro" id="IPR004552">
    <property type="entry name" value="AGP_acyltrans"/>
</dbReference>
<comment type="catalytic activity">
    <reaction evidence="7">
        <text>a 1-acyl-sn-glycero-3-phosphate + an acyl-CoA = a 1,2-diacyl-sn-glycero-3-phosphate + CoA</text>
        <dbReference type="Rhea" id="RHEA:19709"/>
        <dbReference type="ChEBI" id="CHEBI:57287"/>
        <dbReference type="ChEBI" id="CHEBI:57970"/>
        <dbReference type="ChEBI" id="CHEBI:58342"/>
        <dbReference type="ChEBI" id="CHEBI:58608"/>
        <dbReference type="EC" id="2.3.1.51"/>
    </reaction>
</comment>
<dbReference type="GO" id="GO:0006654">
    <property type="term" value="P:phosphatidic acid biosynthetic process"/>
    <property type="evidence" value="ECO:0007669"/>
    <property type="project" value="TreeGrafter"/>
</dbReference>
<dbReference type="NCBIfam" id="TIGR00530">
    <property type="entry name" value="AGP_acyltrn"/>
    <property type="match status" value="1"/>
</dbReference>
<keyword evidence="4 7" id="KW-0808">Transferase</keyword>
<comment type="domain">
    <text evidence="7">The HXXXXD motif is essential for acyltransferase activity and may constitute the binding site for the phosphate moiety of the glycerol-3-phosphate.</text>
</comment>
<dbReference type="SMART" id="SM00563">
    <property type="entry name" value="PlsC"/>
    <property type="match status" value="1"/>
</dbReference>
<dbReference type="Pfam" id="PF01553">
    <property type="entry name" value="Acyltransferase"/>
    <property type="match status" value="1"/>
</dbReference>
<organism evidence="9 10">
    <name type="scientific">Zhenpiania hominis</name>
    <dbReference type="NCBI Taxonomy" id="2763644"/>
    <lineage>
        <taxon>Bacteria</taxon>
        <taxon>Bacillati</taxon>
        <taxon>Bacillota</taxon>
        <taxon>Clostridia</taxon>
        <taxon>Peptostreptococcales</taxon>
        <taxon>Anaerovoracaceae</taxon>
        <taxon>Zhenpiania</taxon>
    </lineage>
</organism>
<protein>
    <recommendedName>
        <fullName evidence="7">1-acyl-sn-glycerol-3-phosphate acyltransferase</fullName>
        <ecNumber evidence="7">2.3.1.51</ecNumber>
    </recommendedName>
</protein>
<evidence type="ECO:0000256" key="6">
    <source>
        <dbReference type="ARBA" id="ARBA00023315"/>
    </source>
</evidence>
<keyword evidence="5 7" id="KW-0443">Lipid metabolism</keyword>
<dbReference type="AlphaFoldDB" id="A0A923NLC6"/>
<evidence type="ECO:0000256" key="2">
    <source>
        <dbReference type="ARBA" id="ARBA00008655"/>
    </source>
</evidence>
<reference evidence="9" key="1">
    <citation type="submission" date="2020-08" db="EMBL/GenBank/DDBJ databases">
        <title>Genome public.</title>
        <authorList>
            <person name="Liu C."/>
            <person name="Sun Q."/>
        </authorList>
    </citation>
    <scope>NUCLEOTIDE SEQUENCE</scope>
    <source>
        <strain evidence="9">BX12</strain>
    </source>
</reference>
<evidence type="ECO:0000256" key="3">
    <source>
        <dbReference type="ARBA" id="ARBA00022516"/>
    </source>
</evidence>
<evidence type="ECO:0000256" key="7">
    <source>
        <dbReference type="RuleBase" id="RU361267"/>
    </source>
</evidence>
<dbReference type="GO" id="GO:0003841">
    <property type="term" value="F:1-acylglycerol-3-phosphate O-acyltransferase activity"/>
    <property type="evidence" value="ECO:0007669"/>
    <property type="project" value="UniProtKB-UniRule"/>
</dbReference>
<keyword evidence="6 7" id="KW-0012">Acyltransferase</keyword>
<dbReference type="EC" id="2.3.1.51" evidence="7"/>
<dbReference type="EMBL" id="JACRYT010000010">
    <property type="protein sequence ID" value="MBC6680197.1"/>
    <property type="molecule type" value="Genomic_DNA"/>
</dbReference>
<evidence type="ECO:0000256" key="1">
    <source>
        <dbReference type="ARBA" id="ARBA00005189"/>
    </source>
</evidence>
<dbReference type="InterPro" id="IPR002123">
    <property type="entry name" value="Plipid/glycerol_acylTrfase"/>
</dbReference>
<dbReference type="SUPFAM" id="SSF69593">
    <property type="entry name" value="Glycerol-3-phosphate (1)-acyltransferase"/>
    <property type="match status" value="1"/>
</dbReference>